<name>A0A9P5ZMR4_PLEER</name>
<dbReference type="Proteomes" id="UP000807025">
    <property type="component" value="Unassembled WGS sequence"/>
</dbReference>
<sequence length="122" mass="13413">MAISLQEAFRVFTEGDSHSLLPGVALRVAGNILDGVHTMRLATDSSCEDQGEKTAKAGAGVFYAEGDEHLTVHHVFSRLAEKWLEKFSSTPVQFSSAPVEHQLNIKWTSIEDQVNVTWTPSD</sequence>
<comment type="caution">
    <text evidence="1">The sequence shown here is derived from an EMBL/GenBank/DDBJ whole genome shotgun (WGS) entry which is preliminary data.</text>
</comment>
<evidence type="ECO:0000313" key="1">
    <source>
        <dbReference type="EMBL" id="KAF9490624.1"/>
    </source>
</evidence>
<gene>
    <name evidence="1" type="ORF">BDN71DRAFT_1434564</name>
</gene>
<proteinExistence type="predicted"/>
<accession>A0A9P5ZMR4</accession>
<reference evidence="1" key="1">
    <citation type="submission" date="2020-11" db="EMBL/GenBank/DDBJ databases">
        <authorList>
            <consortium name="DOE Joint Genome Institute"/>
            <person name="Ahrendt S."/>
            <person name="Riley R."/>
            <person name="Andreopoulos W."/>
            <person name="Labutti K."/>
            <person name="Pangilinan J."/>
            <person name="Ruiz-Duenas F.J."/>
            <person name="Barrasa J.M."/>
            <person name="Sanchez-Garcia M."/>
            <person name="Camarero S."/>
            <person name="Miyauchi S."/>
            <person name="Serrano A."/>
            <person name="Linde D."/>
            <person name="Babiker R."/>
            <person name="Drula E."/>
            <person name="Ayuso-Fernandez I."/>
            <person name="Pacheco R."/>
            <person name="Padilla G."/>
            <person name="Ferreira P."/>
            <person name="Barriuso J."/>
            <person name="Kellner H."/>
            <person name="Castanera R."/>
            <person name="Alfaro M."/>
            <person name="Ramirez L."/>
            <person name="Pisabarro A.G."/>
            <person name="Kuo A."/>
            <person name="Tritt A."/>
            <person name="Lipzen A."/>
            <person name="He G."/>
            <person name="Yan M."/>
            <person name="Ng V."/>
            <person name="Cullen D."/>
            <person name="Martin F."/>
            <person name="Rosso M.-N."/>
            <person name="Henrissat B."/>
            <person name="Hibbett D."/>
            <person name="Martinez A.T."/>
            <person name="Grigoriev I.V."/>
        </authorList>
    </citation>
    <scope>NUCLEOTIDE SEQUENCE</scope>
    <source>
        <strain evidence="1">ATCC 90797</strain>
    </source>
</reference>
<organism evidence="1 2">
    <name type="scientific">Pleurotus eryngii</name>
    <name type="common">Boletus of the steppes</name>
    <dbReference type="NCBI Taxonomy" id="5323"/>
    <lineage>
        <taxon>Eukaryota</taxon>
        <taxon>Fungi</taxon>
        <taxon>Dikarya</taxon>
        <taxon>Basidiomycota</taxon>
        <taxon>Agaricomycotina</taxon>
        <taxon>Agaricomycetes</taxon>
        <taxon>Agaricomycetidae</taxon>
        <taxon>Agaricales</taxon>
        <taxon>Pleurotineae</taxon>
        <taxon>Pleurotaceae</taxon>
        <taxon>Pleurotus</taxon>
    </lineage>
</organism>
<keyword evidence="2" id="KW-1185">Reference proteome</keyword>
<protein>
    <submittedName>
        <fullName evidence="1">Uncharacterized protein</fullName>
    </submittedName>
</protein>
<dbReference type="EMBL" id="MU154637">
    <property type="protein sequence ID" value="KAF9490624.1"/>
    <property type="molecule type" value="Genomic_DNA"/>
</dbReference>
<evidence type="ECO:0000313" key="2">
    <source>
        <dbReference type="Proteomes" id="UP000807025"/>
    </source>
</evidence>
<dbReference type="OrthoDB" id="3062525at2759"/>
<dbReference type="AlphaFoldDB" id="A0A9P5ZMR4"/>